<protein>
    <submittedName>
        <fullName evidence="2">Uncharacterized protein</fullName>
    </submittedName>
</protein>
<proteinExistence type="predicted"/>
<gene>
    <name evidence="2" type="ORF">UFOVP323_26</name>
</gene>
<sequence length="242" mass="28308">MKNKIEFDGKSYEVKEPTITDWSNVMKYKDILDEEEMYYKILEEFTGMSRDEILSHNAADIIRIGDAVQQIMLHENKKLYSSFEHKGIKYLLVDVNRISFGQFVDIDTFLRKDEKYRILNLNELAAYMYCEEGVEYGVSDFKARIEAFKDLEVKFVESALFFLANLAEASQSLTQLYSKSRLLWRIMKIRIALMIIGDGITQLVHSQKTKFGRLIMWLISPLLGLSIISVTLWTSIRKKKKK</sequence>
<evidence type="ECO:0000256" key="1">
    <source>
        <dbReference type="SAM" id="Phobius"/>
    </source>
</evidence>
<keyword evidence="1" id="KW-0812">Transmembrane</keyword>
<feature type="transmembrane region" description="Helical" evidence="1">
    <location>
        <begin position="215"/>
        <end position="236"/>
    </location>
</feature>
<dbReference type="EMBL" id="LR796332">
    <property type="protein sequence ID" value="CAB4137435.1"/>
    <property type="molecule type" value="Genomic_DNA"/>
</dbReference>
<evidence type="ECO:0000313" key="2">
    <source>
        <dbReference type="EMBL" id="CAB4137435.1"/>
    </source>
</evidence>
<keyword evidence="1" id="KW-1133">Transmembrane helix</keyword>
<name>A0A6J5LST7_9CAUD</name>
<keyword evidence="1" id="KW-0472">Membrane</keyword>
<organism evidence="2">
    <name type="scientific">uncultured Caudovirales phage</name>
    <dbReference type="NCBI Taxonomy" id="2100421"/>
    <lineage>
        <taxon>Viruses</taxon>
        <taxon>Duplodnaviria</taxon>
        <taxon>Heunggongvirae</taxon>
        <taxon>Uroviricota</taxon>
        <taxon>Caudoviricetes</taxon>
        <taxon>Peduoviridae</taxon>
        <taxon>Maltschvirus</taxon>
        <taxon>Maltschvirus maltsch</taxon>
    </lineage>
</organism>
<accession>A0A6J5LST7</accession>
<feature type="transmembrane region" description="Helical" evidence="1">
    <location>
        <begin position="182"/>
        <end position="203"/>
    </location>
</feature>
<reference evidence="2" key="1">
    <citation type="submission" date="2020-04" db="EMBL/GenBank/DDBJ databases">
        <authorList>
            <person name="Chiriac C."/>
            <person name="Salcher M."/>
            <person name="Ghai R."/>
            <person name="Kavagutti S V."/>
        </authorList>
    </citation>
    <scope>NUCLEOTIDE SEQUENCE</scope>
</reference>